<dbReference type="AlphaFoldDB" id="A0A077LZT6"/>
<dbReference type="NCBIfam" id="TIGR03620">
    <property type="entry name" value="F420_MSMEG_4141"/>
    <property type="match status" value="1"/>
</dbReference>
<dbReference type="Proteomes" id="UP000035721">
    <property type="component" value="Unassembled WGS sequence"/>
</dbReference>
<comment type="caution">
    <text evidence="2">The sequence shown here is derived from an EMBL/GenBank/DDBJ whole genome shotgun (WGS) entry which is preliminary data.</text>
</comment>
<evidence type="ECO:0000313" key="2">
    <source>
        <dbReference type="EMBL" id="CCH77459.1"/>
    </source>
</evidence>
<dbReference type="RefSeq" id="WP_048549579.1">
    <property type="nucleotide sequence ID" value="NZ_HF570958.1"/>
</dbReference>
<keyword evidence="3" id="KW-1185">Reference proteome</keyword>
<organism evidence="2 3">
    <name type="scientific">Nostocoides japonicum T1-X7</name>
    <dbReference type="NCBI Taxonomy" id="1194083"/>
    <lineage>
        <taxon>Bacteria</taxon>
        <taxon>Bacillati</taxon>
        <taxon>Actinomycetota</taxon>
        <taxon>Actinomycetes</taxon>
        <taxon>Micrococcales</taxon>
        <taxon>Intrasporangiaceae</taxon>
        <taxon>Nostocoides</taxon>
    </lineage>
</organism>
<accession>A0A077LZT6</accession>
<dbReference type="InterPro" id="IPR019922">
    <property type="entry name" value="Lucif-like_OxRdatse_MSMEG_4141"/>
</dbReference>
<dbReference type="STRING" id="1194083.BN12_20002"/>
<dbReference type="EMBL" id="CAJB01000112">
    <property type="protein sequence ID" value="CCH77459.1"/>
    <property type="molecule type" value="Genomic_DNA"/>
</dbReference>
<proteinExistence type="predicted"/>
<evidence type="ECO:0000313" key="3">
    <source>
        <dbReference type="Proteomes" id="UP000035721"/>
    </source>
</evidence>
<dbReference type="Gene3D" id="3.20.20.30">
    <property type="entry name" value="Luciferase-like domain"/>
    <property type="match status" value="2"/>
</dbReference>
<evidence type="ECO:0000259" key="1">
    <source>
        <dbReference type="Pfam" id="PF00296"/>
    </source>
</evidence>
<dbReference type="InterPro" id="IPR011251">
    <property type="entry name" value="Luciferase-like_dom"/>
</dbReference>
<dbReference type="SUPFAM" id="SSF51679">
    <property type="entry name" value="Bacterial luciferase-like"/>
    <property type="match status" value="1"/>
</dbReference>
<reference evidence="2 3" key="1">
    <citation type="journal article" date="2013" name="ISME J.">
        <title>A metabolic model for members of the genus Tetrasphaera involved in enhanced biological phosphorus removal.</title>
        <authorList>
            <person name="Kristiansen R."/>
            <person name="Nguyen H.T.T."/>
            <person name="Saunders A.M."/>
            <person name="Nielsen J.L."/>
            <person name="Wimmer R."/>
            <person name="Le V.Q."/>
            <person name="McIlroy S.J."/>
            <person name="Petrovski S."/>
            <person name="Seviour R.J."/>
            <person name="Calteau A."/>
            <person name="Nielsen K.L."/>
            <person name="Nielsen P.H."/>
        </authorList>
    </citation>
    <scope>NUCLEOTIDE SEQUENCE [LARGE SCALE GENOMIC DNA]</scope>
    <source>
        <strain evidence="2 3">T1-X7</strain>
    </source>
</reference>
<dbReference type="InterPro" id="IPR036661">
    <property type="entry name" value="Luciferase-like_sf"/>
</dbReference>
<dbReference type="OrthoDB" id="4760590at2"/>
<name>A0A077LZT6_9MICO</name>
<feature type="domain" description="Luciferase-like" evidence="1">
    <location>
        <begin position="23"/>
        <end position="104"/>
    </location>
</feature>
<protein>
    <submittedName>
        <fullName evidence="2">Flavin-dependent oxidoreductase, F420-dependent methylene-tetrahydromethanopterin reductase</fullName>
    </submittedName>
</protein>
<sequence length="284" mass="29750">MTSWSERLGTVGVWRGVTDVDPALARTIEGLGYGTVWQGGSPGSDLRAAEALLDATASITVATGIVNIWKSDAAELARAYHRIRATHPGRLLLGIGSGHREATPQRTRPLEAMARYLDVLDEAGVPVADRVLSALGPRMLAMAAERSAGTHPYLSIPEQTAQARAALGPHALVAPEQTVVLDTDAAAARRTARAFLHHYLGLANYTGTMQRAGFTAADVSGTGSDHLVDRIVAHGDAAHLADAVRAHLRAGADHVCIQVQPVAADVTPVLRAVSRELGLATAPA</sequence>
<dbReference type="GO" id="GO:0016705">
    <property type="term" value="F:oxidoreductase activity, acting on paired donors, with incorporation or reduction of molecular oxygen"/>
    <property type="evidence" value="ECO:0007669"/>
    <property type="project" value="InterPro"/>
</dbReference>
<gene>
    <name evidence="2" type="ORF">BN12_20002</name>
</gene>
<dbReference type="Pfam" id="PF00296">
    <property type="entry name" value="Bac_luciferase"/>
    <property type="match status" value="1"/>
</dbReference>